<keyword evidence="2" id="KW-1185">Reference proteome</keyword>
<gene>
    <name evidence="1" type="ORF">NARC_50215</name>
</gene>
<dbReference type="EMBL" id="VOAH01000005">
    <property type="protein sequence ID" value="TVP41034.1"/>
    <property type="molecule type" value="Genomic_DNA"/>
</dbReference>
<dbReference type="AlphaFoldDB" id="A0A557SWR6"/>
<accession>A0A557SWR6</accession>
<dbReference type="Proteomes" id="UP000315289">
    <property type="component" value="Unassembled WGS sequence"/>
</dbReference>
<protein>
    <submittedName>
        <fullName evidence="1">Uncharacterized protein</fullName>
    </submittedName>
</protein>
<comment type="caution">
    <text evidence="1">The sequence shown here is derived from an EMBL/GenBank/DDBJ whole genome shotgun (WGS) entry which is preliminary data.</text>
</comment>
<sequence>MLHDILNRYKMYIYDTTSEKNSNPIMMSLHSLHKNFSSIRAFVDVGGKTKYCVSCGNTATQEAIFTVDGATIIEKYCDSCAKKEIK</sequence>
<proteinExistence type="predicted"/>
<name>A0A557SWR6_9ARCH</name>
<evidence type="ECO:0000313" key="2">
    <source>
        <dbReference type="Proteomes" id="UP000315289"/>
    </source>
</evidence>
<reference evidence="1 2" key="1">
    <citation type="journal article" date="2019" name="Front. Microbiol.">
        <title>Ammonia Oxidation by the Arctic Terrestrial Thaumarchaeote Candidatus Nitrosocosmicus arcticus Is Stimulated by Increasing Temperatures.</title>
        <authorList>
            <person name="Alves R.J.E."/>
            <person name="Kerou M."/>
            <person name="Zappe A."/>
            <person name="Bittner R."/>
            <person name="Abby S.S."/>
            <person name="Schmidt H.A."/>
            <person name="Pfeifer K."/>
            <person name="Schleper C."/>
        </authorList>
    </citation>
    <scope>NUCLEOTIDE SEQUENCE [LARGE SCALE GENOMIC DNA]</scope>
    <source>
        <strain evidence="1 2">Kfb</strain>
    </source>
</reference>
<evidence type="ECO:0000313" key="1">
    <source>
        <dbReference type="EMBL" id="TVP41034.1"/>
    </source>
</evidence>
<organism evidence="1 2">
    <name type="scientific">Candidatus Nitrosocosmicus arcticus</name>
    <dbReference type="NCBI Taxonomy" id="2035267"/>
    <lineage>
        <taxon>Archaea</taxon>
        <taxon>Nitrososphaerota</taxon>
        <taxon>Nitrososphaeria</taxon>
        <taxon>Nitrososphaerales</taxon>
        <taxon>Nitrososphaeraceae</taxon>
        <taxon>Candidatus Nitrosocosmicus</taxon>
    </lineage>
</organism>